<proteinExistence type="predicted"/>
<dbReference type="GeneID" id="107222046"/>
<feature type="chain" id="PRO_5047196762" evidence="3">
    <location>
        <begin position="28"/>
        <end position="330"/>
    </location>
</feature>
<sequence length="330" mass="37388">MCRSISFRLSLLTLMVFVGPTAVRVAGSPAGDKTGGFETVHTSNAALLNRLGLSPLRIPQGHHKKRLAGPEPPPKTGPQSPHHSSYGRRHGGHGDSHIYVVKLPPSLPYYAITKPHKSIGSNVEADFGGVGKNYNPVGFHSNGKPGSIYHWNLPMMKKIAEKKRIVEERVQLQQQQLKKKNESQVDRPKISVSKDEEKVNSTDLKMKRVRNNDKRLNYNADHRLRDKNYRLDDSILYKIRPGDKDKDQINRLVWNTLVNDQVQNSMYTSGNFLQRQKKHRKKSATSYYAPFTTKSGSTSIQKNFSGNGKPKAFYVIEKSRKPVYYHHLLP</sequence>
<dbReference type="OrthoDB" id="6609132at2759"/>
<dbReference type="Pfam" id="PF16027">
    <property type="entry name" value="DUF4786"/>
    <property type="match status" value="2"/>
</dbReference>
<evidence type="ECO:0000313" key="4">
    <source>
        <dbReference type="Proteomes" id="UP000829291"/>
    </source>
</evidence>
<dbReference type="InParanoid" id="A0A6J0BS61"/>
<dbReference type="InterPro" id="IPR031983">
    <property type="entry name" value="DUF4786"/>
</dbReference>
<keyword evidence="4" id="KW-1185">Reference proteome</keyword>
<feature type="region of interest" description="Disordered" evidence="2">
    <location>
        <begin position="61"/>
        <end position="97"/>
    </location>
</feature>
<gene>
    <name evidence="5" type="primary">LOC107222046</name>
</gene>
<reference evidence="5" key="1">
    <citation type="submission" date="2025-08" db="UniProtKB">
        <authorList>
            <consortium name="RefSeq"/>
        </authorList>
    </citation>
    <scope>IDENTIFICATION</scope>
    <source>
        <tissue evidence="5">Thorax and Abdomen</tissue>
    </source>
</reference>
<evidence type="ECO:0000256" key="3">
    <source>
        <dbReference type="SAM" id="SignalP"/>
    </source>
</evidence>
<protein>
    <submittedName>
        <fullName evidence="5">Uncharacterized protein LOC107222046</fullName>
    </submittedName>
</protein>
<dbReference type="RefSeq" id="XP_015516743.2">
    <property type="nucleotide sequence ID" value="XM_015661257.2"/>
</dbReference>
<keyword evidence="3" id="KW-0732">Signal</keyword>
<evidence type="ECO:0000256" key="1">
    <source>
        <dbReference type="SAM" id="Coils"/>
    </source>
</evidence>
<dbReference type="KEGG" id="nlo:107222046"/>
<evidence type="ECO:0000256" key="2">
    <source>
        <dbReference type="SAM" id="MobiDB-lite"/>
    </source>
</evidence>
<keyword evidence="1" id="KW-0175">Coiled coil</keyword>
<feature type="coiled-coil region" evidence="1">
    <location>
        <begin position="156"/>
        <end position="183"/>
    </location>
</feature>
<organism evidence="5">
    <name type="scientific">Neodiprion lecontei</name>
    <name type="common">Redheaded pine sawfly</name>
    <dbReference type="NCBI Taxonomy" id="441921"/>
    <lineage>
        <taxon>Eukaryota</taxon>
        <taxon>Metazoa</taxon>
        <taxon>Ecdysozoa</taxon>
        <taxon>Arthropoda</taxon>
        <taxon>Hexapoda</taxon>
        <taxon>Insecta</taxon>
        <taxon>Pterygota</taxon>
        <taxon>Neoptera</taxon>
        <taxon>Endopterygota</taxon>
        <taxon>Hymenoptera</taxon>
        <taxon>Tenthredinoidea</taxon>
        <taxon>Diprionidae</taxon>
        <taxon>Diprioninae</taxon>
        <taxon>Neodiprion</taxon>
    </lineage>
</organism>
<dbReference type="AlphaFoldDB" id="A0A6J0BS61"/>
<accession>A0A6J0BS61</accession>
<dbReference type="FunCoup" id="A0A6J0BS61">
    <property type="interactions" value="1"/>
</dbReference>
<evidence type="ECO:0000313" key="5">
    <source>
        <dbReference type="RefSeq" id="XP_015516743.2"/>
    </source>
</evidence>
<name>A0A6J0BS61_NEOLC</name>
<dbReference type="Proteomes" id="UP000829291">
    <property type="component" value="Chromosome 2"/>
</dbReference>
<feature type="signal peptide" evidence="3">
    <location>
        <begin position="1"/>
        <end position="27"/>
    </location>
</feature>